<evidence type="ECO:0000256" key="1">
    <source>
        <dbReference type="SAM" id="Phobius"/>
    </source>
</evidence>
<accession>A0A4R5KU66</accession>
<dbReference type="Proteomes" id="UP000295636">
    <property type="component" value="Unassembled WGS sequence"/>
</dbReference>
<evidence type="ECO:0008006" key="4">
    <source>
        <dbReference type="Google" id="ProtNLM"/>
    </source>
</evidence>
<feature type="transmembrane region" description="Helical" evidence="1">
    <location>
        <begin position="83"/>
        <end position="103"/>
    </location>
</feature>
<feature type="transmembrane region" description="Helical" evidence="1">
    <location>
        <begin position="216"/>
        <end position="234"/>
    </location>
</feature>
<protein>
    <recommendedName>
        <fullName evidence="4">UDP-N-acetylmuramyl pentapeptide phosphotransferase</fullName>
    </recommendedName>
</protein>
<organism evidence="2 3">
    <name type="scientific">Paenibacillus piri</name>
    <dbReference type="NCBI Taxonomy" id="2547395"/>
    <lineage>
        <taxon>Bacteria</taxon>
        <taxon>Bacillati</taxon>
        <taxon>Bacillota</taxon>
        <taxon>Bacilli</taxon>
        <taxon>Bacillales</taxon>
        <taxon>Paenibacillaceae</taxon>
        <taxon>Paenibacillus</taxon>
    </lineage>
</organism>
<keyword evidence="1" id="KW-0472">Membrane</keyword>
<gene>
    <name evidence="2" type="ORF">E1757_05185</name>
</gene>
<comment type="caution">
    <text evidence="2">The sequence shown here is derived from an EMBL/GenBank/DDBJ whole genome shotgun (WGS) entry which is preliminary data.</text>
</comment>
<feature type="transmembrane region" description="Helical" evidence="1">
    <location>
        <begin position="41"/>
        <end position="63"/>
    </location>
</feature>
<keyword evidence="1" id="KW-0812">Transmembrane</keyword>
<dbReference type="AlphaFoldDB" id="A0A4R5KU66"/>
<keyword evidence="1" id="KW-1133">Transmembrane helix</keyword>
<feature type="transmembrane region" description="Helical" evidence="1">
    <location>
        <begin position="6"/>
        <end position="29"/>
    </location>
</feature>
<feature type="transmembrane region" description="Helical" evidence="1">
    <location>
        <begin position="241"/>
        <end position="260"/>
    </location>
</feature>
<dbReference type="OrthoDB" id="2679245at2"/>
<dbReference type="EMBL" id="SMRT01000002">
    <property type="protein sequence ID" value="TDF99256.1"/>
    <property type="molecule type" value="Genomic_DNA"/>
</dbReference>
<evidence type="ECO:0000313" key="2">
    <source>
        <dbReference type="EMBL" id="TDF99256.1"/>
    </source>
</evidence>
<feature type="transmembrane region" description="Helical" evidence="1">
    <location>
        <begin position="185"/>
        <end position="204"/>
    </location>
</feature>
<keyword evidence="3" id="KW-1185">Reference proteome</keyword>
<dbReference type="RefSeq" id="WP_133225794.1">
    <property type="nucleotide sequence ID" value="NZ_SMRT01000002.1"/>
</dbReference>
<proteinExistence type="predicted"/>
<evidence type="ECO:0000313" key="3">
    <source>
        <dbReference type="Proteomes" id="UP000295636"/>
    </source>
</evidence>
<name>A0A4R5KU66_9BACL</name>
<reference evidence="2 3" key="1">
    <citation type="submission" date="2019-03" db="EMBL/GenBank/DDBJ databases">
        <title>This is whole genome sequence of Paenibacillus sp MS74 strain.</title>
        <authorList>
            <person name="Trinh H.N."/>
        </authorList>
    </citation>
    <scope>NUCLEOTIDE SEQUENCE [LARGE SCALE GENOMIC DNA]</scope>
    <source>
        <strain evidence="2 3">MS74</strain>
    </source>
</reference>
<sequence length="308" mass="33632">MLTIALLHAALLFAAGRWLLPQMLQFLAAHRLCDRNYRGETIPTACGLLLWLLVLLENMAVALTDKIGWPALTGAGFGVAHPYSALFMSYSVSLGAVALLGFIDDAAGQKHIKGLSGHWKQWKEQRLLSTGLVKASGTAVAAAVFVLRQEDQSLAQGCCQILLLMLLTNTFNLLDLRPGRALKSFFSIVLLWLLTEALYMAVMMENEAPVFLLDSKLLPMAIPVLTGACLLFGADLRGELMLGDTGANLLGFALGCWLIVTTGWLVQSVLLLLTAALHLISWRSSLSRLIERNRMLLWFDLLGRGKGT</sequence>